<evidence type="ECO:0000256" key="2">
    <source>
        <dbReference type="ARBA" id="ARBA00007362"/>
    </source>
</evidence>
<feature type="compositionally biased region" description="Low complexity" evidence="7">
    <location>
        <begin position="319"/>
        <end position="334"/>
    </location>
</feature>
<dbReference type="EMBL" id="BAAAQT010000004">
    <property type="protein sequence ID" value="GAA2171440.1"/>
    <property type="molecule type" value="Genomic_DNA"/>
</dbReference>
<accession>A0ABN3AKE2</accession>
<organism evidence="10 11">
    <name type="scientific">Agrococcus versicolor</name>
    <dbReference type="NCBI Taxonomy" id="501482"/>
    <lineage>
        <taxon>Bacteria</taxon>
        <taxon>Bacillati</taxon>
        <taxon>Actinomycetota</taxon>
        <taxon>Actinomycetes</taxon>
        <taxon>Micrococcales</taxon>
        <taxon>Microbacteriaceae</taxon>
        <taxon>Agrococcus</taxon>
    </lineage>
</organism>
<dbReference type="InterPro" id="IPR050638">
    <property type="entry name" value="AA-Vitamin_Transporters"/>
</dbReference>
<feature type="transmembrane region" description="Helical" evidence="8">
    <location>
        <begin position="182"/>
        <end position="209"/>
    </location>
</feature>
<gene>
    <name evidence="10" type="ORF">GCM10009846_05290</name>
</gene>
<comment type="subcellular location">
    <subcellularLocation>
        <location evidence="1">Cell membrane</location>
        <topology evidence="1">Multi-pass membrane protein</topology>
    </subcellularLocation>
</comment>
<dbReference type="RefSeq" id="WP_344340028.1">
    <property type="nucleotide sequence ID" value="NZ_BAAAQT010000004.1"/>
</dbReference>
<comment type="caution">
    <text evidence="10">The sequence shown here is derived from an EMBL/GenBank/DDBJ whole genome shotgun (WGS) entry which is preliminary data.</text>
</comment>
<feature type="transmembrane region" description="Helical" evidence="8">
    <location>
        <begin position="98"/>
        <end position="117"/>
    </location>
</feature>
<evidence type="ECO:0000256" key="3">
    <source>
        <dbReference type="ARBA" id="ARBA00022475"/>
    </source>
</evidence>
<evidence type="ECO:0000256" key="6">
    <source>
        <dbReference type="ARBA" id="ARBA00023136"/>
    </source>
</evidence>
<evidence type="ECO:0000256" key="7">
    <source>
        <dbReference type="SAM" id="MobiDB-lite"/>
    </source>
</evidence>
<feature type="transmembrane region" description="Helical" evidence="8">
    <location>
        <begin position="36"/>
        <end position="59"/>
    </location>
</feature>
<protein>
    <submittedName>
        <fullName evidence="10">EamA family transporter</fullName>
    </submittedName>
</protein>
<dbReference type="InterPro" id="IPR000620">
    <property type="entry name" value="EamA_dom"/>
</dbReference>
<feature type="transmembrane region" description="Helical" evidence="8">
    <location>
        <begin position="221"/>
        <end position="244"/>
    </location>
</feature>
<sequence length="346" mass="34929">MTDRRSLGLLLCIAAAASFGLSGIFASALIGSGWSPGAVTTARICLAALVMLVPALLALRGRWRALWAGRWQVLLFGIFAVAICQLAFFSAVQRIPPALALLIEFLGPVLLVGWTWARTRRSPAALTLVGAGIAVLGLGLVSGVGQAEGLDPIGIGLALVSAVGNAVYWASAASTTHGLPPVTLAGLGLAVGGVLLLAAGAIGVLPMTIATAPTILAGAEVPMVVTLAILVLVATVAAYVLGVSGVRRLGATLSSFLGYSEPLFGVLWMALLLAIVPSPVQGAGAIAILAGVVLVRAGELRRPRAQRDPVTAPVELPLVAPEEPARAPGAAARALQPTDDAGGTVR</sequence>
<feature type="transmembrane region" description="Helical" evidence="8">
    <location>
        <begin position="153"/>
        <end position="170"/>
    </location>
</feature>
<dbReference type="PANTHER" id="PTHR32322">
    <property type="entry name" value="INNER MEMBRANE TRANSPORTER"/>
    <property type="match status" value="1"/>
</dbReference>
<feature type="region of interest" description="Disordered" evidence="7">
    <location>
        <begin position="319"/>
        <end position="346"/>
    </location>
</feature>
<feature type="domain" description="EamA" evidence="9">
    <location>
        <begin position="7"/>
        <end position="142"/>
    </location>
</feature>
<dbReference type="Pfam" id="PF00892">
    <property type="entry name" value="EamA"/>
    <property type="match status" value="2"/>
</dbReference>
<name>A0ABN3AKE2_9MICO</name>
<feature type="transmembrane region" description="Helical" evidence="8">
    <location>
        <begin position="256"/>
        <end position="276"/>
    </location>
</feature>
<feature type="transmembrane region" description="Helical" evidence="8">
    <location>
        <begin position="124"/>
        <end position="147"/>
    </location>
</feature>
<evidence type="ECO:0000256" key="8">
    <source>
        <dbReference type="SAM" id="Phobius"/>
    </source>
</evidence>
<comment type="similarity">
    <text evidence="2">Belongs to the EamA transporter family.</text>
</comment>
<evidence type="ECO:0000313" key="10">
    <source>
        <dbReference type="EMBL" id="GAA2171440.1"/>
    </source>
</evidence>
<feature type="transmembrane region" description="Helical" evidence="8">
    <location>
        <begin position="282"/>
        <end position="298"/>
    </location>
</feature>
<dbReference type="SUPFAM" id="SSF103481">
    <property type="entry name" value="Multidrug resistance efflux transporter EmrE"/>
    <property type="match status" value="2"/>
</dbReference>
<dbReference type="InterPro" id="IPR037185">
    <property type="entry name" value="EmrE-like"/>
</dbReference>
<evidence type="ECO:0000256" key="5">
    <source>
        <dbReference type="ARBA" id="ARBA00022989"/>
    </source>
</evidence>
<keyword evidence="5 8" id="KW-1133">Transmembrane helix</keyword>
<reference evidence="10 11" key="1">
    <citation type="journal article" date="2019" name="Int. J. Syst. Evol. Microbiol.">
        <title>The Global Catalogue of Microorganisms (GCM) 10K type strain sequencing project: providing services to taxonomists for standard genome sequencing and annotation.</title>
        <authorList>
            <consortium name="The Broad Institute Genomics Platform"/>
            <consortium name="The Broad Institute Genome Sequencing Center for Infectious Disease"/>
            <person name="Wu L."/>
            <person name="Ma J."/>
        </authorList>
    </citation>
    <scope>NUCLEOTIDE SEQUENCE [LARGE SCALE GENOMIC DNA]</scope>
    <source>
        <strain evidence="10 11">JCM 16026</strain>
    </source>
</reference>
<feature type="domain" description="EamA" evidence="9">
    <location>
        <begin position="153"/>
        <end position="295"/>
    </location>
</feature>
<evidence type="ECO:0000259" key="9">
    <source>
        <dbReference type="Pfam" id="PF00892"/>
    </source>
</evidence>
<dbReference type="PANTHER" id="PTHR32322:SF18">
    <property type="entry name" value="S-ADENOSYLMETHIONINE_S-ADENOSYLHOMOCYSTEINE TRANSPORTER"/>
    <property type="match status" value="1"/>
</dbReference>
<keyword evidence="4 8" id="KW-0812">Transmembrane</keyword>
<evidence type="ECO:0000256" key="1">
    <source>
        <dbReference type="ARBA" id="ARBA00004651"/>
    </source>
</evidence>
<keyword evidence="3" id="KW-1003">Cell membrane</keyword>
<keyword evidence="6 8" id="KW-0472">Membrane</keyword>
<evidence type="ECO:0000256" key="4">
    <source>
        <dbReference type="ARBA" id="ARBA00022692"/>
    </source>
</evidence>
<feature type="transmembrane region" description="Helical" evidence="8">
    <location>
        <begin position="71"/>
        <end position="92"/>
    </location>
</feature>
<proteinExistence type="inferred from homology"/>
<dbReference type="Proteomes" id="UP001501599">
    <property type="component" value="Unassembled WGS sequence"/>
</dbReference>
<keyword evidence="11" id="KW-1185">Reference proteome</keyword>
<evidence type="ECO:0000313" key="11">
    <source>
        <dbReference type="Proteomes" id="UP001501599"/>
    </source>
</evidence>